<feature type="transmembrane region" description="Helical" evidence="1">
    <location>
        <begin position="22"/>
        <end position="47"/>
    </location>
</feature>
<evidence type="ECO:0000256" key="1">
    <source>
        <dbReference type="SAM" id="Phobius"/>
    </source>
</evidence>
<keyword evidence="3" id="KW-1185">Reference proteome</keyword>
<name>A0A842H9Y8_9BACT</name>
<sequence length="181" mass="20084">MVEAMERARLFFDRTPVYRGKIAYSLVEVMIGMFILSLVLMACIAALPQLRKISYRSDSVRMGFTQLNAAIEAYRTRTFEQMADEIDGTGASSANVALMISLLGDDISTPSDKLSHDLDEIVQNNVTYTVDSFLQYVDGDSELIKATVVVHWSQSGEDHLICSHAVFSENGLSDKKFSLAN</sequence>
<keyword evidence="1" id="KW-1133">Transmembrane helix</keyword>
<protein>
    <recommendedName>
        <fullName evidence="4">Type II secretion system protein</fullName>
    </recommendedName>
</protein>
<gene>
    <name evidence="2" type="ORF">H5P28_01465</name>
</gene>
<dbReference type="EMBL" id="JACHVB010000012">
    <property type="protein sequence ID" value="MBC2592918.1"/>
    <property type="molecule type" value="Genomic_DNA"/>
</dbReference>
<evidence type="ECO:0000313" key="3">
    <source>
        <dbReference type="Proteomes" id="UP000546464"/>
    </source>
</evidence>
<evidence type="ECO:0000313" key="2">
    <source>
        <dbReference type="EMBL" id="MBC2592918.1"/>
    </source>
</evidence>
<dbReference type="AlphaFoldDB" id="A0A842H9Y8"/>
<keyword evidence="1" id="KW-0812">Transmembrane</keyword>
<comment type="caution">
    <text evidence="2">The sequence shown here is derived from an EMBL/GenBank/DDBJ whole genome shotgun (WGS) entry which is preliminary data.</text>
</comment>
<keyword evidence="1" id="KW-0472">Membrane</keyword>
<proteinExistence type="predicted"/>
<evidence type="ECO:0008006" key="4">
    <source>
        <dbReference type="Google" id="ProtNLM"/>
    </source>
</evidence>
<organism evidence="2 3">
    <name type="scientific">Ruficoccus amylovorans</name>
    <dbReference type="NCBI Taxonomy" id="1804625"/>
    <lineage>
        <taxon>Bacteria</taxon>
        <taxon>Pseudomonadati</taxon>
        <taxon>Verrucomicrobiota</taxon>
        <taxon>Opitutia</taxon>
        <taxon>Puniceicoccales</taxon>
        <taxon>Cerasicoccaceae</taxon>
        <taxon>Ruficoccus</taxon>
    </lineage>
</organism>
<dbReference type="RefSeq" id="WP_185673929.1">
    <property type="nucleotide sequence ID" value="NZ_JACHVB010000012.1"/>
</dbReference>
<accession>A0A842H9Y8</accession>
<dbReference type="Proteomes" id="UP000546464">
    <property type="component" value="Unassembled WGS sequence"/>
</dbReference>
<reference evidence="2 3" key="1">
    <citation type="submission" date="2020-07" db="EMBL/GenBank/DDBJ databases">
        <authorList>
            <person name="Feng X."/>
        </authorList>
    </citation>
    <scope>NUCLEOTIDE SEQUENCE [LARGE SCALE GENOMIC DNA]</scope>
    <source>
        <strain evidence="2 3">JCM31066</strain>
    </source>
</reference>